<gene>
    <name evidence="8" type="ORF">V9T40_012423</name>
</gene>
<keyword evidence="6" id="KW-0175">Coiled coil</keyword>
<dbReference type="PANTHER" id="PTHR13364">
    <property type="entry name" value="DEFECTIVE SPERMATOGENESIS PROTEIN 39"/>
    <property type="match status" value="1"/>
</dbReference>
<dbReference type="GO" id="GO:0007034">
    <property type="term" value="P:vacuolar transport"/>
    <property type="evidence" value="ECO:0007669"/>
    <property type="project" value="TreeGrafter"/>
</dbReference>
<organism evidence="8 9">
    <name type="scientific">Parthenolecanium corni</name>
    <dbReference type="NCBI Taxonomy" id="536013"/>
    <lineage>
        <taxon>Eukaryota</taxon>
        <taxon>Metazoa</taxon>
        <taxon>Ecdysozoa</taxon>
        <taxon>Arthropoda</taxon>
        <taxon>Hexapoda</taxon>
        <taxon>Insecta</taxon>
        <taxon>Pterygota</taxon>
        <taxon>Neoptera</taxon>
        <taxon>Paraneoptera</taxon>
        <taxon>Hemiptera</taxon>
        <taxon>Sternorrhyncha</taxon>
        <taxon>Coccoidea</taxon>
        <taxon>Coccidae</taxon>
        <taxon>Parthenolecanium</taxon>
    </lineage>
</organism>
<evidence type="ECO:0000256" key="3">
    <source>
        <dbReference type="ARBA" id="ARBA00004603"/>
    </source>
</evidence>
<dbReference type="InterPro" id="IPR006925">
    <property type="entry name" value="Vps16_C"/>
</dbReference>
<dbReference type="AlphaFoldDB" id="A0AAN9XZB4"/>
<dbReference type="PANTHER" id="PTHR13364:SF6">
    <property type="entry name" value="SPERMATOGENESIS-DEFECTIVE PROTEIN 39 HOMOLOG"/>
    <property type="match status" value="1"/>
</dbReference>
<dbReference type="GO" id="GO:0005770">
    <property type="term" value="C:late endosome"/>
    <property type="evidence" value="ECO:0007669"/>
    <property type="project" value="UniProtKB-SubCell"/>
</dbReference>
<feature type="domain" description="Vps16 C-terminal" evidence="7">
    <location>
        <begin position="139"/>
        <end position="334"/>
    </location>
</feature>
<keyword evidence="9" id="KW-1185">Reference proteome</keyword>
<keyword evidence="4" id="KW-0967">Endosome</keyword>
<proteinExistence type="predicted"/>
<evidence type="ECO:0000256" key="6">
    <source>
        <dbReference type="SAM" id="Coils"/>
    </source>
</evidence>
<dbReference type="Pfam" id="PF04840">
    <property type="entry name" value="Vps16_C"/>
    <property type="match status" value="1"/>
</dbReference>
<sequence length="496" mass="57216">MNSYENDEYWNESKLSKFNFEVDDGKGNDIFSTDILAGFSGKSNQDSSSQYTFGFDQNIEFESISNFLSEKCITCILESDSEKTETVTIRDLPLDEEVRLLRRQVKERWIPPSIEATMTKILLGEPYSFEMYRSFFSKKTLLKYAVKSSDGDAILAVIIFLSRTLKKSLFYPLLMDYPVAVSHYVHYLYIRRQMNELSDLLEALGRTKEIMMKQLTIACQNPQRILQRLRLLLKNYSFEATDYQIIENYATLIEWQTAASKITNNSSIIGESVISSLRYCNLHNLSIPLTNSEIKTESSASNFIKYFCITEKQSLLPLLQTHAERKNWESVEQLLIVKAWMGGKKLNTSLPIDKILEELRKQGASTLLLDKILNLVDVRKRTDAARKLGRHIVVIETLSKQKDKAALLQYMANLDPQSADYIYAENMLKTMKPKKPRLCYVGDSQKHIVEEPEAKPELAYANLTQQTLKKKNKQIKLLQQKNQRLNKRLANLQSLV</sequence>
<keyword evidence="5" id="KW-0968">Cytoplasmic vesicle</keyword>
<evidence type="ECO:0000256" key="4">
    <source>
        <dbReference type="ARBA" id="ARBA00022753"/>
    </source>
</evidence>
<dbReference type="Proteomes" id="UP001367676">
    <property type="component" value="Unassembled WGS sequence"/>
</dbReference>
<evidence type="ECO:0000256" key="2">
    <source>
        <dbReference type="ARBA" id="ARBA00004541"/>
    </source>
</evidence>
<dbReference type="GO" id="GO:0005769">
    <property type="term" value="C:early endosome"/>
    <property type="evidence" value="ECO:0007669"/>
    <property type="project" value="UniProtKB-SubCell"/>
</dbReference>
<protein>
    <recommendedName>
        <fullName evidence="7">Vps16 C-terminal domain-containing protein</fullName>
    </recommendedName>
</protein>
<name>A0AAN9XZB4_9HEMI</name>
<evidence type="ECO:0000259" key="7">
    <source>
        <dbReference type="Pfam" id="PF04840"/>
    </source>
</evidence>
<evidence type="ECO:0000256" key="5">
    <source>
        <dbReference type="ARBA" id="ARBA00023329"/>
    </source>
</evidence>
<comment type="subcellular location">
    <subcellularLocation>
        <location evidence="2">Cytoplasmic vesicle</location>
    </subcellularLocation>
    <subcellularLocation>
        <location evidence="1">Early endosome</location>
    </subcellularLocation>
    <subcellularLocation>
        <location evidence="3">Late endosome</location>
    </subcellularLocation>
</comment>
<comment type="caution">
    <text evidence="8">The sequence shown here is derived from an EMBL/GenBank/DDBJ whole genome shotgun (WGS) entry which is preliminary data.</text>
</comment>
<evidence type="ECO:0000313" key="8">
    <source>
        <dbReference type="EMBL" id="KAK7576137.1"/>
    </source>
</evidence>
<reference evidence="8 9" key="1">
    <citation type="submission" date="2024-03" db="EMBL/GenBank/DDBJ databases">
        <title>Adaptation during the transition from Ophiocordyceps entomopathogen to insect associate is accompanied by gene loss and intensified selection.</title>
        <authorList>
            <person name="Ward C.M."/>
            <person name="Onetto C.A."/>
            <person name="Borneman A.R."/>
        </authorList>
    </citation>
    <scope>NUCLEOTIDE SEQUENCE [LARGE SCALE GENOMIC DNA]</scope>
    <source>
        <strain evidence="8">AWRI1</strain>
        <tissue evidence="8">Single Adult Female</tissue>
    </source>
</reference>
<feature type="coiled-coil region" evidence="6">
    <location>
        <begin position="461"/>
        <end position="495"/>
    </location>
</feature>
<evidence type="ECO:0000313" key="9">
    <source>
        <dbReference type="Proteomes" id="UP001367676"/>
    </source>
</evidence>
<dbReference type="InterPro" id="IPR040057">
    <property type="entry name" value="Spe-39"/>
</dbReference>
<dbReference type="GO" id="GO:0006886">
    <property type="term" value="P:intracellular protein transport"/>
    <property type="evidence" value="ECO:0007669"/>
    <property type="project" value="InterPro"/>
</dbReference>
<accession>A0AAN9XZB4</accession>
<dbReference type="EMBL" id="JBBCAQ010000036">
    <property type="protein sequence ID" value="KAK7576137.1"/>
    <property type="molecule type" value="Genomic_DNA"/>
</dbReference>
<evidence type="ECO:0000256" key="1">
    <source>
        <dbReference type="ARBA" id="ARBA00004412"/>
    </source>
</evidence>